<gene>
    <name evidence="13" type="primary">Ccr3</name>
    <name evidence="13" type="ORF">GTO93_0009491</name>
</gene>
<keyword evidence="3 9" id="KW-0812">Transmembrane</keyword>
<evidence type="ECO:0000256" key="9">
    <source>
        <dbReference type="RuleBase" id="RU000688"/>
    </source>
</evidence>
<dbReference type="PANTHER" id="PTHR10489">
    <property type="entry name" value="CELL ADHESION MOLECULE"/>
    <property type="match status" value="1"/>
</dbReference>
<keyword evidence="5 9" id="KW-0297">G-protein coupled receptor</keyword>
<feature type="transmembrane region" description="Helical" evidence="11">
    <location>
        <begin position="106"/>
        <end position="132"/>
    </location>
</feature>
<evidence type="ECO:0000256" key="8">
    <source>
        <dbReference type="ARBA" id="ARBA00023224"/>
    </source>
</evidence>
<dbReference type="PRINTS" id="PR00657">
    <property type="entry name" value="CCCHEMOKINER"/>
</dbReference>
<dbReference type="EMBL" id="JAAWVQ010133506">
    <property type="protein sequence ID" value="MBN3284134.1"/>
    <property type="molecule type" value="Genomic_DNA"/>
</dbReference>
<dbReference type="InterPro" id="IPR017452">
    <property type="entry name" value="GPCR_Rhodpsn_7TM"/>
</dbReference>
<protein>
    <submittedName>
        <fullName evidence="13">CCR3 protein</fullName>
    </submittedName>
</protein>
<dbReference type="PRINTS" id="PR00237">
    <property type="entry name" value="GPCRRHODOPSN"/>
</dbReference>
<dbReference type="Gene3D" id="1.20.1070.10">
    <property type="entry name" value="Rhodopsin 7-helix transmembrane proteins"/>
    <property type="match status" value="2"/>
</dbReference>
<comment type="similarity">
    <text evidence="9">Belongs to the G-protein coupled receptor 1 family.</text>
</comment>
<feature type="transmembrane region" description="Helical" evidence="11">
    <location>
        <begin position="593"/>
        <end position="616"/>
    </location>
</feature>
<reference evidence="13" key="1">
    <citation type="journal article" date="2021" name="Cell">
        <title>Tracing the genetic footprints of vertebrate landing in non-teleost ray-finned fishes.</title>
        <authorList>
            <person name="Bi X."/>
            <person name="Wang K."/>
            <person name="Yang L."/>
            <person name="Pan H."/>
            <person name="Jiang H."/>
            <person name="Wei Q."/>
            <person name="Fang M."/>
            <person name="Yu H."/>
            <person name="Zhu C."/>
            <person name="Cai Y."/>
            <person name="He Y."/>
            <person name="Gan X."/>
            <person name="Zeng H."/>
            <person name="Yu D."/>
            <person name="Zhu Y."/>
            <person name="Jiang H."/>
            <person name="Qiu Q."/>
            <person name="Yang H."/>
            <person name="Zhang Y.E."/>
            <person name="Wang W."/>
            <person name="Zhu M."/>
            <person name="He S."/>
            <person name="Zhang G."/>
        </authorList>
    </citation>
    <scope>NUCLEOTIDE SEQUENCE</scope>
    <source>
        <strain evidence="13">Pddl_001</strain>
    </source>
</reference>
<feature type="transmembrane region" description="Helical" evidence="11">
    <location>
        <begin position="79"/>
        <end position="100"/>
    </location>
</feature>
<evidence type="ECO:0000256" key="4">
    <source>
        <dbReference type="ARBA" id="ARBA00022989"/>
    </source>
</evidence>
<evidence type="ECO:0000256" key="11">
    <source>
        <dbReference type="SAM" id="Phobius"/>
    </source>
</evidence>
<evidence type="ECO:0000256" key="10">
    <source>
        <dbReference type="SAM" id="MobiDB-lite"/>
    </source>
</evidence>
<dbReference type="Proteomes" id="UP001166093">
    <property type="component" value="Unassembled WGS sequence"/>
</dbReference>
<dbReference type="InterPro" id="IPR000276">
    <property type="entry name" value="GPCR_Rhodpsn"/>
</dbReference>
<evidence type="ECO:0000256" key="7">
    <source>
        <dbReference type="ARBA" id="ARBA00023170"/>
    </source>
</evidence>
<evidence type="ECO:0000313" key="13">
    <source>
        <dbReference type="EMBL" id="MBN3284134.1"/>
    </source>
</evidence>
<feature type="transmembrane region" description="Helical" evidence="11">
    <location>
        <begin position="46"/>
        <end position="67"/>
    </location>
</feature>
<evidence type="ECO:0000313" key="14">
    <source>
        <dbReference type="Proteomes" id="UP001166093"/>
    </source>
</evidence>
<sequence>MQNQTYFTTANAITDVDYSEIDYSGEGIVFLCEDNSNTLGGVFTSVFFYLVFFLSLIGNGLVLCTLVRYEDFKKVTNLFILNLAISDLVFAFSLPFWAFYHSYQWVFGNFLCKLLSGMYFIGFYSCMMFLMVMTIDRYMVVVHAVSTTRIRRTRYACLASAIIWFISIAAAIPEMILTDTVKDIDGNDMCEETTFSEENKVTLQILGYYLQVVLASPPGYSVTCGVLHGIAAPPGQGPEKPNRSGGWKGLPMCGACVEFEHVREDCPYRDPWYEVARNQGLVRGHCRVVLGGGPDPTISNAQKGGVELLSTGNAAYPTEYYDYNFSEGYVYLCDNEDFIQFGAKFVPFFYYLVFLLSLLGNGPVLYIIFKFEKLTTVTNIFILNLVLSDLVFASCLPFWASYHSSEWIFGSTMCKLMSSIYFIGFYSSIMFLTLMTFDRYLAVVHAVIAAKRRRIVYAFISSAVVWGISFGATIKEFVLYDIREDSQRGTVCEETGYPADLMEKFKLVGYFQQIVLFFLLPLIVVLYCYTRIVITLIKTKMKEKCRAVKLIFLIVVAFFLCWTPYNVVIFLKALQILKSSTSVNCSNDLDLDYALYVTRNIAYLYFCINPVFYTFVGKKFQGHATKLFTKWTSFRDQSQSSHSGRTTDQRSPQTIYE</sequence>
<feature type="non-terminal residue" evidence="13">
    <location>
        <position position="1"/>
    </location>
</feature>
<feature type="transmembrane region" description="Helical" evidence="11">
    <location>
        <begin position="381"/>
        <end position="400"/>
    </location>
</feature>
<evidence type="ECO:0000256" key="6">
    <source>
        <dbReference type="ARBA" id="ARBA00023136"/>
    </source>
</evidence>
<name>A0ABS2YDA2_POLSP</name>
<comment type="subcellular location">
    <subcellularLocation>
        <location evidence="1">Cell membrane</location>
        <topology evidence="1">Multi-pass membrane protein</topology>
    </subcellularLocation>
</comment>
<feature type="domain" description="G-protein coupled receptors family 1 profile" evidence="12">
    <location>
        <begin position="360"/>
        <end position="613"/>
    </location>
</feature>
<evidence type="ECO:0000259" key="12">
    <source>
        <dbReference type="PROSITE" id="PS50262"/>
    </source>
</evidence>
<feature type="non-terminal residue" evidence="13">
    <location>
        <position position="657"/>
    </location>
</feature>
<feature type="transmembrane region" description="Helical" evidence="11">
    <location>
        <begin position="153"/>
        <end position="172"/>
    </location>
</feature>
<feature type="transmembrane region" description="Helical" evidence="11">
    <location>
        <begin position="455"/>
        <end position="474"/>
    </location>
</feature>
<feature type="domain" description="G-protein coupled receptors family 1 profile" evidence="12">
    <location>
        <begin position="58"/>
        <end position="214"/>
    </location>
</feature>
<keyword evidence="7 9" id="KW-0675">Receptor</keyword>
<evidence type="ECO:0000256" key="2">
    <source>
        <dbReference type="ARBA" id="ARBA00022475"/>
    </source>
</evidence>
<accession>A0ABS2YDA2</accession>
<dbReference type="InterPro" id="IPR050119">
    <property type="entry name" value="CCR1-9-like"/>
</dbReference>
<evidence type="ECO:0000256" key="1">
    <source>
        <dbReference type="ARBA" id="ARBA00004651"/>
    </source>
</evidence>
<keyword evidence="6 11" id="KW-0472">Membrane</keyword>
<keyword evidence="8 9" id="KW-0807">Transducer</keyword>
<dbReference type="PANTHER" id="PTHR10489:SF922">
    <property type="entry name" value="C-C CHEMOKINE RECEPTOR FAMILY-LIKE-RELATED"/>
    <property type="match status" value="1"/>
</dbReference>
<proteinExistence type="inferred from homology"/>
<dbReference type="PROSITE" id="PS50262">
    <property type="entry name" value="G_PROTEIN_RECEP_F1_2"/>
    <property type="match status" value="2"/>
</dbReference>
<comment type="caution">
    <text evidence="13">The sequence shown here is derived from an EMBL/GenBank/DDBJ whole genome shotgun (WGS) entry which is preliminary data.</text>
</comment>
<dbReference type="Pfam" id="PF00001">
    <property type="entry name" value="7tm_1"/>
    <property type="match status" value="2"/>
</dbReference>
<keyword evidence="14" id="KW-1185">Reference proteome</keyword>
<dbReference type="SUPFAM" id="SSF81321">
    <property type="entry name" value="Family A G protein-coupled receptor-like"/>
    <property type="match status" value="2"/>
</dbReference>
<feature type="transmembrane region" description="Helical" evidence="11">
    <location>
        <begin position="420"/>
        <end position="443"/>
    </location>
</feature>
<organism evidence="13 14">
    <name type="scientific">Polyodon spathula</name>
    <name type="common">North American paddlefish</name>
    <name type="synonym">Squalus spathula</name>
    <dbReference type="NCBI Taxonomy" id="7913"/>
    <lineage>
        <taxon>Eukaryota</taxon>
        <taxon>Metazoa</taxon>
        <taxon>Chordata</taxon>
        <taxon>Craniata</taxon>
        <taxon>Vertebrata</taxon>
        <taxon>Euteleostomi</taxon>
        <taxon>Actinopterygii</taxon>
        <taxon>Chondrostei</taxon>
        <taxon>Acipenseriformes</taxon>
        <taxon>Polyodontidae</taxon>
        <taxon>Polyodon</taxon>
    </lineage>
</organism>
<dbReference type="InterPro" id="IPR000355">
    <property type="entry name" value="Chemokine_rcpt"/>
</dbReference>
<keyword evidence="4 11" id="KW-1133">Transmembrane helix</keyword>
<evidence type="ECO:0000256" key="5">
    <source>
        <dbReference type="ARBA" id="ARBA00023040"/>
    </source>
</evidence>
<dbReference type="PROSITE" id="PS00237">
    <property type="entry name" value="G_PROTEIN_RECEP_F1_1"/>
    <property type="match status" value="1"/>
</dbReference>
<feature type="region of interest" description="Disordered" evidence="10">
    <location>
        <begin position="637"/>
        <end position="657"/>
    </location>
</feature>
<keyword evidence="2" id="KW-1003">Cell membrane</keyword>
<feature type="transmembrane region" description="Helical" evidence="11">
    <location>
        <begin position="550"/>
        <end position="573"/>
    </location>
</feature>
<feature type="transmembrane region" description="Helical" evidence="11">
    <location>
        <begin position="510"/>
        <end position="529"/>
    </location>
</feature>
<dbReference type="CDD" id="cd15182">
    <property type="entry name" value="7tmA_XCR1"/>
    <property type="match status" value="1"/>
</dbReference>
<evidence type="ECO:0000256" key="3">
    <source>
        <dbReference type="ARBA" id="ARBA00022692"/>
    </source>
</evidence>
<feature type="transmembrane region" description="Helical" evidence="11">
    <location>
        <begin position="348"/>
        <end position="369"/>
    </location>
</feature>